<dbReference type="Proteomes" id="UP001056778">
    <property type="component" value="Chromosome 8"/>
</dbReference>
<accession>A0ACB9SLS0</accession>
<dbReference type="EMBL" id="CM043022">
    <property type="protein sequence ID" value="KAI4456072.1"/>
    <property type="molecule type" value="Genomic_DNA"/>
</dbReference>
<sequence length="715" mass="79105">MISGVSSAGAGGAALRAAAGAGDTAACARLLGGARSVRFSRDELGRSALHLAASAGHVAPVRLLLNVAAPREVDSPDGAGCTALQRGAADGHEEVVRLLLARGADVDKQDSVHGNSALHESSWKGYSRTVGILVTAGADLSKVNAGGFTALHLCCQNGHNQSCRELLLGGCDPDIQNNYGDTALHTAARYGHAGVTRILISAQCRVSEQNKNGDTALHIAAAMGRRKLTRILLEAGCDKNVRNKQNETAQDIALRKDLNEIVSILDECSAKKDKKAKNKKRSKSKVRFDPKSKDNPAEAERVKHWSPYGCHYYPDPEAFPAPRLDSLPPEPLKRGEQYYLDLAGNIRKGPVGVGYTCYCAPLFRHLEARMEKDKRELQKAQIRLGQRVAGLEQKINRGVHGRRSERVNANREIQQQTLPRSRSLEMLDSNEKTHLHTARSMDELENQDRKVEEPRRTVKELIAQIQQKESEVTASTKGDSESSDDEDSPLRMIQHRGPMGESNLASAGPSYENVPLDAAPRSRCGMYSPTVVNTALVDQNIRYVEPVVRVQECTIPRYNENFQGLPPYPEAIGIRHNPDNPPEMRYEPTELRMEGYNARYYDPKISGPKYYEQNPRYAESGMKYSDISARFTKLRMLDNSKLFDSTKKPMEGTSRMLDTNKMFESTTRMLENPQDSADRDTNNDSGYSTKVYGSSKGNSRVCQARSKEIVWERLV</sequence>
<name>A0ACB9SLS0_HOLOL</name>
<organism evidence="1 2">
    <name type="scientific">Holotrichia oblita</name>
    <name type="common">Chafer beetle</name>
    <dbReference type="NCBI Taxonomy" id="644536"/>
    <lineage>
        <taxon>Eukaryota</taxon>
        <taxon>Metazoa</taxon>
        <taxon>Ecdysozoa</taxon>
        <taxon>Arthropoda</taxon>
        <taxon>Hexapoda</taxon>
        <taxon>Insecta</taxon>
        <taxon>Pterygota</taxon>
        <taxon>Neoptera</taxon>
        <taxon>Endopterygota</taxon>
        <taxon>Coleoptera</taxon>
        <taxon>Polyphaga</taxon>
        <taxon>Scarabaeiformia</taxon>
        <taxon>Scarabaeidae</taxon>
        <taxon>Melolonthinae</taxon>
        <taxon>Holotrichia</taxon>
    </lineage>
</organism>
<reference evidence="1" key="1">
    <citation type="submission" date="2022-04" db="EMBL/GenBank/DDBJ databases">
        <title>Chromosome-scale genome assembly of Holotrichia oblita Faldermann.</title>
        <authorList>
            <person name="Rongchong L."/>
        </authorList>
    </citation>
    <scope>NUCLEOTIDE SEQUENCE</scope>
    <source>
        <strain evidence="1">81SQS9</strain>
    </source>
</reference>
<keyword evidence="2" id="KW-1185">Reference proteome</keyword>
<proteinExistence type="predicted"/>
<protein>
    <submittedName>
        <fullName evidence="1">Ankyrin repeat family protein</fullName>
    </submittedName>
</protein>
<comment type="caution">
    <text evidence="1">The sequence shown here is derived from an EMBL/GenBank/DDBJ whole genome shotgun (WGS) entry which is preliminary data.</text>
</comment>
<evidence type="ECO:0000313" key="1">
    <source>
        <dbReference type="EMBL" id="KAI4456072.1"/>
    </source>
</evidence>
<gene>
    <name evidence="1" type="ORF">MML48_8g00012772</name>
</gene>
<evidence type="ECO:0000313" key="2">
    <source>
        <dbReference type="Proteomes" id="UP001056778"/>
    </source>
</evidence>